<sequence>MKTKILLAVFWACAAIAWWASNYTTTCMVLVIIATILNVAEWLK</sequence>
<organism evidence="1">
    <name type="scientific">Siphoviridae sp. ctoRD1</name>
    <dbReference type="NCBI Taxonomy" id="2825669"/>
    <lineage>
        <taxon>Viruses</taxon>
        <taxon>Duplodnaviria</taxon>
        <taxon>Heunggongvirae</taxon>
        <taxon>Uroviricota</taxon>
        <taxon>Caudoviricetes</taxon>
    </lineage>
</organism>
<name>A0A8S5QDV9_9CAUD</name>
<proteinExistence type="predicted"/>
<reference evidence="1" key="1">
    <citation type="journal article" date="2021" name="Proc. Natl. Acad. Sci. U.S.A.">
        <title>A Catalog of Tens of Thousands of Viruses from Human Metagenomes Reveals Hidden Associations with Chronic Diseases.</title>
        <authorList>
            <person name="Tisza M.J."/>
            <person name="Buck C.B."/>
        </authorList>
    </citation>
    <scope>NUCLEOTIDE SEQUENCE</scope>
    <source>
        <strain evidence="1">CtoRD1</strain>
    </source>
</reference>
<protein>
    <submittedName>
        <fullName evidence="1">Uncharacterized protein</fullName>
    </submittedName>
</protein>
<accession>A0A8S5QDV9</accession>
<evidence type="ECO:0000313" key="1">
    <source>
        <dbReference type="EMBL" id="DAE17486.1"/>
    </source>
</evidence>
<dbReference type="EMBL" id="BK015641">
    <property type="protein sequence ID" value="DAE17486.1"/>
    <property type="molecule type" value="Genomic_DNA"/>
</dbReference>